<evidence type="ECO:0000313" key="2">
    <source>
        <dbReference type="EMBL" id="UQY43153.1"/>
    </source>
</evidence>
<keyword evidence="1" id="KW-0378">Hydrolase</keyword>
<keyword evidence="3" id="KW-1185">Reference proteome</keyword>
<dbReference type="RefSeq" id="WP_249891845.1">
    <property type="nucleotide sequence ID" value="NZ_CP082904.1"/>
</dbReference>
<name>A0ABY4R4L4_9GAMM</name>
<accession>A0ABY4R4L4</accession>
<evidence type="ECO:0000313" key="3">
    <source>
        <dbReference type="Proteomes" id="UP001056635"/>
    </source>
</evidence>
<sequence>MRTNAPFEQPHYQYFFGRRHHEGSLAFREDDQDYQMLKKISQQVPVVMTLYLDRPAILTHVIDKTQAVIANFGLSDEVLFSRLLSSTPYTARLPFALPSSMDEVLQQKSDEPDDLRAALFPLGYGLSR</sequence>
<reference evidence="2" key="1">
    <citation type="submission" date="2021-09" db="EMBL/GenBank/DDBJ databases">
        <title>First case of bloodstream infection caused by Mixta hanseatica sp. nov., a member of the Erwiniaceae family.</title>
        <authorList>
            <person name="Both A."/>
            <person name="Huang J."/>
            <person name="Wenzel P."/>
            <person name="Aepfelbacher M."/>
            <person name="Rohde H."/>
            <person name="Christner M."/>
            <person name="Hentschke M."/>
        </authorList>
    </citation>
    <scope>NUCLEOTIDE SEQUENCE</scope>
    <source>
        <strain evidence="2">X22927</strain>
    </source>
</reference>
<protein>
    <submittedName>
        <fullName evidence="2">Uncharacterized protein</fullName>
    </submittedName>
</protein>
<evidence type="ECO:0000256" key="1">
    <source>
        <dbReference type="ARBA" id="ARBA00022801"/>
    </source>
</evidence>
<dbReference type="Gene3D" id="3.40.50.1700">
    <property type="entry name" value="Glycoside hydrolase family 3 C-terminal domain"/>
    <property type="match status" value="1"/>
</dbReference>
<dbReference type="InterPro" id="IPR036881">
    <property type="entry name" value="Glyco_hydro_3_C_sf"/>
</dbReference>
<organism evidence="2 3">
    <name type="scientific">Mixta hanseatica</name>
    <dbReference type="NCBI Taxonomy" id="2872648"/>
    <lineage>
        <taxon>Bacteria</taxon>
        <taxon>Pseudomonadati</taxon>
        <taxon>Pseudomonadota</taxon>
        <taxon>Gammaproteobacteria</taxon>
        <taxon>Enterobacterales</taxon>
        <taxon>Erwiniaceae</taxon>
        <taxon>Mixta</taxon>
    </lineage>
</organism>
<dbReference type="SUPFAM" id="SSF52279">
    <property type="entry name" value="Beta-D-glucan exohydrolase, C-terminal domain"/>
    <property type="match status" value="1"/>
</dbReference>
<dbReference type="EMBL" id="CP082904">
    <property type="protein sequence ID" value="UQY43153.1"/>
    <property type="molecule type" value="Genomic_DNA"/>
</dbReference>
<dbReference type="Proteomes" id="UP001056635">
    <property type="component" value="Chromosome"/>
</dbReference>
<proteinExistence type="predicted"/>
<gene>
    <name evidence="2" type="ORF">K6958_14810</name>
</gene>